<protein>
    <submittedName>
        <fullName evidence="1">Uncharacterized protein</fullName>
    </submittedName>
</protein>
<reference evidence="1 2" key="1">
    <citation type="journal article" date="2022" name="Genome Biol. Evol.">
        <title>The Spruce Budworm Genome: Reconstructing the Evolutionary History of Antifreeze Proteins.</title>
        <authorList>
            <person name="Beliveau C."/>
            <person name="Gagne P."/>
            <person name="Picq S."/>
            <person name="Vernygora O."/>
            <person name="Keeling C.I."/>
            <person name="Pinkney K."/>
            <person name="Doucet D."/>
            <person name="Wen F."/>
            <person name="Johnston J.S."/>
            <person name="Maaroufi H."/>
            <person name="Boyle B."/>
            <person name="Laroche J."/>
            <person name="Dewar K."/>
            <person name="Juretic N."/>
            <person name="Blackburn G."/>
            <person name="Nisole A."/>
            <person name="Brunet B."/>
            <person name="Brandao M."/>
            <person name="Lumley L."/>
            <person name="Duan J."/>
            <person name="Quan G."/>
            <person name="Lucarotti C.J."/>
            <person name="Roe A.D."/>
            <person name="Sperling F.A.H."/>
            <person name="Levesque R.C."/>
            <person name="Cusson M."/>
        </authorList>
    </citation>
    <scope>NUCLEOTIDE SEQUENCE [LARGE SCALE GENOMIC DNA]</scope>
    <source>
        <strain evidence="1">Glfc:IPQL:Cfum</strain>
    </source>
</reference>
<gene>
    <name evidence="1" type="ORF">MSG28_009461</name>
</gene>
<dbReference type="Proteomes" id="UP001064048">
    <property type="component" value="Chromosome 16"/>
</dbReference>
<sequence>MPFKLLKKTRQYNVASKSLFVISVELLDGGVADCTLSVDSTGQECLDNVCQRQAINQPELFGLRYVNRQQQPRWVQLERPLKRQLDKYASSHQLYLRVMYYIISGTSLITDEVTRYHYFLQLKNDLVEGRIICDCQQAVVLASYSRQAEYGNHDRERHTVEYLKNLLTFPKQMLDNGQLIDASMLAETGKLEWLTAAVIQHYMSLHNMSQAQAEEGFITTCQQLRGYGQELFTARDAGTGGEVTIAVSLTGIRVLSEHSDTPHFYRWMDITIVINRKRTFSIECQRASESASFLLASPDDGKYVWRSCVLQHTFHIKHQQALNAPLESHTNFQDFFIVRHRKTEILRYKWQVVGPCARSARIATTILLANPAVKQQCLQCCVSAWRQEVGLSDSREELDSREASSSRLEPLSPAHRAHSTSCLELREALPPRARVQLPQYRPAPDYETAVQQKYQQQRTEAQLRYQNHAHSQMVNKPLAYGSHPDIHRIHYPDVTRHTINQPAATDDYLYGLKYMGTTYPFAVNPNIHTDVNQLHYVNVYKPPPPYPSNGLASNSTPDLAVASQAMNYHRGYINSHVSGSSPDLVSTRTALNRQYLGYLNSNHNVVNYRPNVMPGAHGTYNNLNSVLNHSPHHIIDPHHISDNIQKVYDERGNIMYSMPMHRLNYQRHLVLPQQQMASAKLSDTQEPIYENVPLPWQNDKVTMRDRAQSLTTTDEINRINERNGSHPTISKYGNHSKPNLKVPYHQLKVEPDSHYVNAQIIKGVRESSVPKDLNISNRSINRDEFDNIALTIDKISIKDDNNYDETPYQSLSTHRVSNNNTITKSSDNVTSISVPDIRVNDTALSGSVLNSTYSASVEDANATKSSVNSVSVNSVSSVSSKEKKRRRWGMFIGRGKEVKSATLGRDKTKPPAQPANKHRWSTGLPKFQPLPPSITKETMCQLLERKMSDEQLSFAFEQIPKGRATGGSVRTALLPQHAALNGLSTDNLPYEDNRVKLTPTPTNPHGYMNASHITMTVGSTQRFYVVAKVDSHVPAAMVWEMVWQVGGRLMARLGPSRPHYLPPDDCTTDCGKYQVTAMRSSAAAWGGSLRLRVRCGARERCVWHVHYTLWHAAPAPPPDQVHHFLDFLAELNGLRLACEAEDGSLGAHNAPLVMSCARAALAGTALAGAVLQHTVDCNQELDIPRTIGLLHQQRANLIQNVHQYKFLHQLLLHYLKQSRLI</sequence>
<organism evidence="1 2">
    <name type="scientific">Choristoneura fumiferana</name>
    <name type="common">Spruce budworm moth</name>
    <name type="synonym">Archips fumiferana</name>
    <dbReference type="NCBI Taxonomy" id="7141"/>
    <lineage>
        <taxon>Eukaryota</taxon>
        <taxon>Metazoa</taxon>
        <taxon>Ecdysozoa</taxon>
        <taxon>Arthropoda</taxon>
        <taxon>Hexapoda</taxon>
        <taxon>Insecta</taxon>
        <taxon>Pterygota</taxon>
        <taxon>Neoptera</taxon>
        <taxon>Endopterygota</taxon>
        <taxon>Lepidoptera</taxon>
        <taxon>Glossata</taxon>
        <taxon>Ditrysia</taxon>
        <taxon>Tortricoidea</taxon>
        <taxon>Tortricidae</taxon>
        <taxon>Tortricinae</taxon>
        <taxon>Choristoneura</taxon>
    </lineage>
</organism>
<proteinExistence type="predicted"/>
<evidence type="ECO:0000313" key="2">
    <source>
        <dbReference type="Proteomes" id="UP001064048"/>
    </source>
</evidence>
<name>A0ACC0JBE6_CHOFU</name>
<dbReference type="EMBL" id="CM046116">
    <property type="protein sequence ID" value="KAI8421381.1"/>
    <property type="molecule type" value="Genomic_DNA"/>
</dbReference>
<accession>A0ACC0JBE6</accession>
<keyword evidence="2" id="KW-1185">Reference proteome</keyword>
<comment type="caution">
    <text evidence="1">The sequence shown here is derived from an EMBL/GenBank/DDBJ whole genome shotgun (WGS) entry which is preliminary data.</text>
</comment>
<evidence type="ECO:0000313" key="1">
    <source>
        <dbReference type="EMBL" id="KAI8421381.1"/>
    </source>
</evidence>